<reference evidence="31" key="1">
    <citation type="submission" date="2022-12" db="EMBL/GenBank/DDBJ databases">
        <title>Bacterial isolates from different developmental stages of Nematostella vectensis.</title>
        <authorList>
            <person name="Fraune S."/>
        </authorList>
    </citation>
    <scope>NUCLEOTIDE SEQUENCE</scope>
    <source>
        <strain evidence="31">G21630-S1</strain>
    </source>
</reference>
<evidence type="ECO:0000256" key="7">
    <source>
        <dbReference type="ARBA" id="ARBA00022475"/>
    </source>
</evidence>
<evidence type="ECO:0000256" key="17">
    <source>
        <dbReference type="ARBA" id="ARBA00022984"/>
    </source>
</evidence>
<keyword evidence="14" id="KW-0378">Hydrolase</keyword>
<sequence>MKFLKIIGYLFAIGIVLAIAGAGGAIYVFYEYGRGLPDHNELVDYDPPTVTRVHAGDGRLLEEYAREKRIYVPIEAIPERVKDAFLSAEDKDFYSHPGINFFSLARAMVTNIKNVGSGKRLIGASTITQQVAKNFLLTNEVSYERKIKEAILTFRIEQSFGKERILDLYLNEIFLGYRSYGVAVAALNYFNKSLDELTVAEAAYLAALPKAPSNYHPVRRHEAALERRNWVIDRMLENNKITAEEAEIAWQSPLQIIRRDDTEVVNAPYFAEEVRRELLDLYGEEKLYEDGFSVRTTLQPKFQDIAQRSLKAGLIEYDRRHGWRGPLTRYDPESPDGWKVQLEAMEVPRGVEPWVQAAVLEVGDNAVTIGFVDGTRGTIPMTELKWARKWIEDQRYGEAPRSPGDVLTVGDVVLVEAVLKDAKDQDYPADTFALRQIPDVNGGIVAMDPHTGRVLAMSGGFSFGLSVFNRATQAVRQPGSAIKPFIYLAGLDHGYTPATLIQDAPFSLDQGAGLGKWKPSNYTNKFYGPTRMRVGLEDSKNLMTVRLAQNVGMETIVEYVKRFGIDNNMEPVLSMSLGAGETSLLQMTTAYAMLVNGGKKIIPSLIDRIQDRRGQTVFKHDQRNCLPCVANDGWHQQAVPELPDTREQIVDPASAYQVVSMLEGAVLRGTGRRISSIGKPLAGKTGTTNDSQDAWFLGFSPDLAVGVYVGFDNPKTLGRKEQGASVAAPIFKSFMEEALEDAPATPFRVPSGIRLVRINAETGRLASPNDSNVIVEAFKPDTVPSADYTGSGEENDNPLLSGNDLLTTDGLY</sequence>
<dbReference type="EC" id="2.4.99.28" evidence="24"/>
<feature type="domain" description="Glycosyl transferase family 51" evidence="29">
    <location>
        <begin position="58"/>
        <end position="235"/>
    </location>
</feature>
<dbReference type="InterPro" id="IPR001460">
    <property type="entry name" value="PCN-bd_Tpept"/>
</dbReference>
<comment type="similarity">
    <text evidence="4">In the N-terminal section; belongs to the glycosyltransferase 51 family.</text>
</comment>
<dbReference type="Gene3D" id="1.10.3810.10">
    <property type="entry name" value="Biosynthetic peptidoglycan transglycosylase-like"/>
    <property type="match status" value="1"/>
</dbReference>
<feature type="domain" description="Penicillin-binding protein OB-like" evidence="30">
    <location>
        <begin position="323"/>
        <end position="440"/>
    </location>
</feature>
<dbReference type="Gene3D" id="3.40.710.10">
    <property type="entry name" value="DD-peptidase/beta-lactamase superfamily"/>
    <property type="match status" value="2"/>
</dbReference>
<evidence type="ECO:0000313" key="32">
    <source>
        <dbReference type="Proteomes" id="UP001069802"/>
    </source>
</evidence>
<dbReference type="Pfam" id="PF00905">
    <property type="entry name" value="Transpeptidase"/>
    <property type="match status" value="1"/>
</dbReference>
<comment type="catalytic activity">
    <reaction evidence="23">
        <text>Preferential cleavage: (Ac)2-L-Lys-D-Ala-|-D-Ala. Also transpeptidation of peptidyl-alanyl moieties that are N-acyl substituents of D-alanine.</text>
        <dbReference type="EC" id="3.4.16.4"/>
    </reaction>
</comment>
<feature type="transmembrane region" description="Helical" evidence="27">
    <location>
        <begin position="7"/>
        <end position="30"/>
    </location>
</feature>
<dbReference type="SUPFAM" id="SSF53955">
    <property type="entry name" value="Lysozyme-like"/>
    <property type="match status" value="1"/>
</dbReference>
<evidence type="ECO:0000256" key="19">
    <source>
        <dbReference type="ARBA" id="ARBA00023136"/>
    </source>
</evidence>
<keyword evidence="8" id="KW-0997">Cell inner membrane</keyword>
<evidence type="ECO:0000256" key="9">
    <source>
        <dbReference type="ARBA" id="ARBA00022645"/>
    </source>
</evidence>
<feature type="domain" description="Penicillin-binding protein transpeptidase" evidence="28">
    <location>
        <begin position="442"/>
        <end position="736"/>
    </location>
</feature>
<comment type="catalytic activity">
    <reaction evidence="25">
        <text>[GlcNAc-(1-&gt;4)-Mur2Ac(oyl-L-Ala-gamma-D-Glu-L-Lys-D-Ala-D-Ala)](n)-di-trans,octa-cis-undecaprenyl diphosphate + beta-D-GlcNAc-(1-&gt;4)-Mur2Ac(oyl-L-Ala-gamma-D-Glu-L-Lys-D-Ala-D-Ala)-di-trans,octa-cis-undecaprenyl diphosphate = [GlcNAc-(1-&gt;4)-Mur2Ac(oyl-L-Ala-gamma-D-Glu-L-Lys-D-Ala-D-Ala)](n+1)-di-trans,octa-cis-undecaprenyl diphosphate + di-trans,octa-cis-undecaprenyl diphosphate + H(+)</text>
        <dbReference type="Rhea" id="RHEA:23708"/>
        <dbReference type="Rhea" id="RHEA-COMP:9602"/>
        <dbReference type="Rhea" id="RHEA-COMP:9603"/>
        <dbReference type="ChEBI" id="CHEBI:15378"/>
        <dbReference type="ChEBI" id="CHEBI:58405"/>
        <dbReference type="ChEBI" id="CHEBI:60033"/>
        <dbReference type="ChEBI" id="CHEBI:78435"/>
        <dbReference type="EC" id="2.4.99.28"/>
    </reaction>
</comment>
<gene>
    <name evidence="31" type="ORF">O4H49_01515</name>
</gene>
<evidence type="ECO:0000256" key="24">
    <source>
        <dbReference type="ARBA" id="ARBA00044770"/>
    </source>
</evidence>
<evidence type="ECO:0000256" key="5">
    <source>
        <dbReference type="ARBA" id="ARBA00012448"/>
    </source>
</evidence>
<dbReference type="InterPro" id="IPR036950">
    <property type="entry name" value="PBP_transglycosylase"/>
</dbReference>
<evidence type="ECO:0000256" key="4">
    <source>
        <dbReference type="ARBA" id="ARBA00007739"/>
    </source>
</evidence>
<keyword evidence="21" id="KW-0511">Multifunctional enzyme</keyword>
<dbReference type="InterPro" id="IPR012340">
    <property type="entry name" value="NA-bd_OB-fold"/>
</dbReference>
<keyword evidence="12" id="KW-0808">Transferase</keyword>
<evidence type="ECO:0000256" key="10">
    <source>
        <dbReference type="ARBA" id="ARBA00022670"/>
    </source>
</evidence>
<evidence type="ECO:0000256" key="14">
    <source>
        <dbReference type="ARBA" id="ARBA00022801"/>
    </source>
</evidence>
<evidence type="ECO:0000256" key="26">
    <source>
        <dbReference type="SAM" id="MobiDB-lite"/>
    </source>
</evidence>
<keyword evidence="15" id="KW-0133">Cell shape</keyword>
<keyword evidence="10" id="KW-0645">Protease</keyword>
<evidence type="ECO:0000256" key="27">
    <source>
        <dbReference type="SAM" id="Phobius"/>
    </source>
</evidence>
<feature type="region of interest" description="Disordered" evidence="26">
    <location>
        <begin position="784"/>
        <end position="812"/>
    </location>
</feature>
<comment type="subcellular location">
    <subcellularLocation>
        <location evidence="1">Cell inner membrane</location>
        <topology evidence="1">Single-pass type II membrane protein</topology>
    </subcellularLocation>
</comment>
<keyword evidence="18 27" id="KW-1133">Transmembrane helix</keyword>
<evidence type="ECO:0000259" key="29">
    <source>
        <dbReference type="Pfam" id="PF00912"/>
    </source>
</evidence>
<keyword evidence="13 27" id="KW-0812">Transmembrane</keyword>
<dbReference type="NCBIfam" id="TIGR02074">
    <property type="entry name" value="PBP_1a_fam"/>
    <property type="match status" value="1"/>
</dbReference>
<dbReference type="EC" id="3.4.16.4" evidence="5"/>
<comment type="caution">
    <text evidence="31">The sequence shown here is derived from an EMBL/GenBank/DDBJ whole genome shotgun (WGS) entry which is preliminary data.</text>
</comment>
<keyword evidence="32" id="KW-1185">Reference proteome</keyword>
<dbReference type="InterPro" id="IPR012338">
    <property type="entry name" value="Beta-lactam/transpept-like"/>
</dbReference>
<dbReference type="InterPro" id="IPR001264">
    <property type="entry name" value="Glyco_trans_51"/>
</dbReference>
<evidence type="ECO:0000256" key="1">
    <source>
        <dbReference type="ARBA" id="ARBA00004249"/>
    </source>
</evidence>
<evidence type="ECO:0000256" key="22">
    <source>
        <dbReference type="ARBA" id="ARBA00023316"/>
    </source>
</evidence>
<evidence type="ECO:0000256" key="16">
    <source>
        <dbReference type="ARBA" id="ARBA00022968"/>
    </source>
</evidence>
<dbReference type="RefSeq" id="WP_269421640.1">
    <property type="nucleotide sequence ID" value="NZ_JAPWGY010000001.1"/>
</dbReference>
<dbReference type="Pfam" id="PF17092">
    <property type="entry name" value="PCB_OB"/>
    <property type="match status" value="1"/>
</dbReference>
<dbReference type="SUPFAM" id="SSF50249">
    <property type="entry name" value="Nucleic acid-binding proteins"/>
    <property type="match status" value="1"/>
</dbReference>
<proteinExistence type="inferred from homology"/>
<keyword evidence="16" id="KW-0735">Signal-anchor</keyword>
<evidence type="ECO:0000256" key="11">
    <source>
        <dbReference type="ARBA" id="ARBA00022676"/>
    </source>
</evidence>
<keyword evidence="22" id="KW-0961">Cell wall biogenesis/degradation</keyword>
<accession>A0ABT4LET8</accession>
<evidence type="ECO:0000256" key="8">
    <source>
        <dbReference type="ARBA" id="ARBA00022519"/>
    </source>
</evidence>
<dbReference type="PANTHER" id="PTHR32282">
    <property type="entry name" value="BINDING PROTEIN TRANSPEPTIDASE, PUTATIVE-RELATED"/>
    <property type="match status" value="1"/>
</dbReference>
<evidence type="ECO:0000256" key="15">
    <source>
        <dbReference type="ARBA" id="ARBA00022960"/>
    </source>
</evidence>
<evidence type="ECO:0000256" key="13">
    <source>
        <dbReference type="ARBA" id="ARBA00022692"/>
    </source>
</evidence>
<evidence type="ECO:0000256" key="25">
    <source>
        <dbReference type="ARBA" id="ARBA00049902"/>
    </source>
</evidence>
<dbReference type="EMBL" id="JAPWGY010000001">
    <property type="protein sequence ID" value="MCZ4279435.1"/>
    <property type="molecule type" value="Genomic_DNA"/>
</dbReference>
<keyword evidence="19 27" id="KW-0472">Membrane</keyword>
<name>A0ABT4LET8_9PROT</name>
<keyword evidence="9" id="KW-0121">Carboxypeptidase</keyword>
<evidence type="ECO:0000256" key="21">
    <source>
        <dbReference type="ARBA" id="ARBA00023268"/>
    </source>
</evidence>
<keyword evidence="7" id="KW-1003">Cell membrane</keyword>
<dbReference type="SUPFAM" id="SSF56601">
    <property type="entry name" value="beta-lactamase/transpeptidase-like"/>
    <property type="match status" value="1"/>
</dbReference>
<protein>
    <recommendedName>
        <fullName evidence="6">Penicillin-binding protein 1A</fullName>
        <ecNumber evidence="24">2.4.99.28</ecNumber>
        <ecNumber evidence="5">3.4.16.4</ecNumber>
    </recommendedName>
</protein>
<evidence type="ECO:0000256" key="2">
    <source>
        <dbReference type="ARBA" id="ARBA00004752"/>
    </source>
</evidence>
<evidence type="ECO:0000256" key="20">
    <source>
        <dbReference type="ARBA" id="ARBA00023251"/>
    </source>
</evidence>
<evidence type="ECO:0000259" key="28">
    <source>
        <dbReference type="Pfam" id="PF00905"/>
    </source>
</evidence>
<dbReference type="InterPro" id="IPR023346">
    <property type="entry name" value="Lysozyme-like_dom_sf"/>
</dbReference>
<keyword evidence="17" id="KW-0573">Peptidoglycan synthesis</keyword>
<dbReference type="Proteomes" id="UP001069802">
    <property type="component" value="Unassembled WGS sequence"/>
</dbReference>
<comment type="similarity">
    <text evidence="3">In the C-terminal section; belongs to the transpeptidase family.</text>
</comment>
<keyword evidence="20" id="KW-0046">Antibiotic resistance</keyword>
<keyword evidence="11" id="KW-0328">Glycosyltransferase</keyword>
<evidence type="ECO:0000256" key="23">
    <source>
        <dbReference type="ARBA" id="ARBA00034000"/>
    </source>
</evidence>
<organism evidence="31 32">
    <name type="scientific">Kiloniella laminariae</name>
    <dbReference type="NCBI Taxonomy" id="454162"/>
    <lineage>
        <taxon>Bacteria</taxon>
        <taxon>Pseudomonadati</taxon>
        <taxon>Pseudomonadota</taxon>
        <taxon>Alphaproteobacteria</taxon>
        <taxon>Rhodospirillales</taxon>
        <taxon>Kiloniellaceae</taxon>
        <taxon>Kiloniella</taxon>
    </lineage>
</organism>
<dbReference type="InterPro" id="IPR050396">
    <property type="entry name" value="Glycosyltr_51/Transpeptidase"/>
</dbReference>
<evidence type="ECO:0000256" key="18">
    <source>
        <dbReference type="ARBA" id="ARBA00022989"/>
    </source>
</evidence>
<evidence type="ECO:0000313" key="31">
    <source>
        <dbReference type="EMBL" id="MCZ4279435.1"/>
    </source>
</evidence>
<evidence type="ECO:0000256" key="3">
    <source>
        <dbReference type="ARBA" id="ARBA00007090"/>
    </source>
</evidence>
<dbReference type="Pfam" id="PF00912">
    <property type="entry name" value="Transgly"/>
    <property type="match status" value="1"/>
</dbReference>
<dbReference type="InterPro" id="IPR031376">
    <property type="entry name" value="PCB_OB"/>
</dbReference>
<evidence type="ECO:0000256" key="6">
    <source>
        <dbReference type="ARBA" id="ARBA00018638"/>
    </source>
</evidence>
<evidence type="ECO:0000256" key="12">
    <source>
        <dbReference type="ARBA" id="ARBA00022679"/>
    </source>
</evidence>
<dbReference type="PANTHER" id="PTHR32282:SF27">
    <property type="entry name" value="PENICILLIN-BINDING PROTEIN 1A"/>
    <property type="match status" value="1"/>
</dbReference>
<evidence type="ECO:0000259" key="30">
    <source>
        <dbReference type="Pfam" id="PF17092"/>
    </source>
</evidence>
<comment type="pathway">
    <text evidence="2">Cell wall biogenesis; peptidoglycan biosynthesis.</text>
</comment>